<dbReference type="EMBL" id="EF633968">
    <property type="protein sequence ID" value="ABR23485.1"/>
    <property type="molecule type" value="mRNA"/>
</dbReference>
<name>A6NA02_ORNPR</name>
<organism evidence="2">
    <name type="scientific">Ornithodoros parkeri</name>
    <name type="common">Soft tick</name>
    <name type="synonym">Argasid tick</name>
    <dbReference type="NCBI Taxonomy" id="140564"/>
    <lineage>
        <taxon>Eukaryota</taxon>
        <taxon>Metazoa</taxon>
        <taxon>Ecdysozoa</taxon>
        <taxon>Arthropoda</taxon>
        <taxon>Chelicerata</taxon>
        <taxon>Arachnida</taxon>
        <taxon>Acari</taxon>
        <taxon>Parasitiformes</taxon>
        <taxon>Ixodida</taxon>
        <taxon>Ixodoidea</taxon>
        <taxon>Argasidae</taxon>
        <taxon>Ornithodorinae</taxon>
        <taxon>Ornithodoros</taxon>
    </lineage>
</organism>
<keyword evidence="1" id="KW-0732">Signal</keyword>
<feature type="chain" id="PRO_5002697472" evidence="1">
    <location>
        <begin position="22"/>
        <end position="78"/>
    </location>
</feature>
<accession>A6NA02</accession>
<sequence>MQANIFLFAFLLLVSAVLVHGKEPACDETPLYYYRGDAAGWKWTFQDGKCTEVAVSGHTPTTNNRFDSQQECQTKCLS</sequence>
<dbReference type="Gene3D" id="4.10.410.10">
    <property type="entry name" value="Pancreatic trypsin inhibitor Kunitz domain"/>
    <property type="match status" value="1"/>
</dbReference>
<dbReference type="AlphaFoldDB" id="A6NA02"/>
<feature type="signal peptide" evidence="1">
    <location>
        <begin position="1"/>
        <end position="21"/>
    </location>
</feature>
<dbReference type="SUPFAM" id="SSF57362">
    <property type="entry name" value="BPTI-like"/>
    <property type="match status" value="1"/>
</dbReference>
<reference evidence="2" key="2">
    <citation type="journal article" date="2008" name="Insect Biochem. Mol. Biol.">
        <title>An insight into the sialome of the soft tick, Ornithodorus parkeri.</title>
        <authorList>
            <person name="Francischetti I.M."/>
            <person name="Mans B.J."/>
            <person name="Meng Z."/>
            <person name="Gudderra N."/>
            <person name="Veenstra T.D."/>
            <person name="Pham V.M."/>
            <person name="Ribeiro J.M."/>
        </authorList>
    </citation>
    <scope>NUCLEOTIDE SEQUENCE</scope>
    <source>
        <tissue evidence="2">Salivary gland</tissue>
    </source>
</reference>
<dbReference type="GO" id="GO:0004867">
    <property type="term" value="F:serine-type endopeptidase inhibitor activity"/>
    <property type="evidence" value="ECO:0007669"/>
    <property type="project" value="InterPro"/>
</dbReference>
<dbReference type="InterPro" id="IPR036880">
    <property type="entry name" value="Kunitz_BPTI_sf"/>
</dbReference>
<protein>
    <submittedName>
        <fullName evidence="2">Savignygrin-like 1</fullName>
    </submittedName>
</protein>
<evidence type="ECO:0000313" key="2">
    <source>
        <dbReference type="EMBL" id="ABR23485.1"/>
    </source>
</evidence>
<evidence type="ECO:0000256" key="1">
    <source>
        <dbReference type="SAM" id="SignalP"/>
    </source>
</evidence>
<reference evidence="2" key="1">
    <citation type="submission" date="2007-05" db="EMBL/GenBank/DDBJ databases">
        <authorList>
            <person name="Douchkov D."/>
            <person name="Schweizer P."/>
        </authorList>
    </citation>
    <scope>NUCLEOTIDE SEQUENCE</scope>
    <source>
        <tissue evidence="2">Salivary gland</tissue>
    </source>
</reference>
<proteinExistence type="evidence at transcript level"/>